<dbReference type="Pfam" id="PF00293">
    <property type="entry name" value="NUDIX"/>
    <property type="match status" value="1"/>
</dbReference>
<dbReference type="PANTHER" id="PTHR11839:SF22">
    <property type="entry name" value="NUDIX HYDROLASE 26, CHLOROPLASTIC"/>
    <property type="match status" value="1"/>
</dbReference>
<evidence type="ECO:0000256" key="2">
    <source>
        <dbReference type="ARBA" id="ARBA00022801"/>
    </source>
</evidence>
<name>A0A4U2Z436_9BACT</name>
<dbReference type="AlphaFoldDB" id="A0A4U2Z436"/>
<dbReference type="EMBL" id="SZPX01000006">
    <property type="protein sequence ID" value="TKI68986.1"/>
    <property type="molecule type" value="Genomic_DNA"/>
</dbReference>
<comment type="cofactor">
    <cofactor evidence="1">
        <name>Mn(2+)</name>
        <dbReference type="ChEBI" id="CHEBI:29035"/>
    </cofactor>
</comment>
<reference evidence="5 6" key="1">
    <citation type="submission" date="2019-04" db="EMBL/GenBank/DDBJ databases">
        <title>Sulfurimonas crateris sp. nov. a facultative anaerobic sulfur-oxidizing chemolithautotrophic bacterium isolated from a terrestrial mud vulcano.</title>
        <authorList>
            <person name="Ratnikova N.M."/>
            <person name="Slobodkin A.I."/>
            <person name="Merkel A.Y."/>
            <person name="Novikov A."/>
            <person name="Bonch-Osmolovskaya E.A."/>
            <person name="Slobodkina G.B."/>
        </authorList>
    </citation>
    <scope>NUCLEOTIDE SEQUENCE [LARGE SCALE GENOMIC DNA]</scope>
    <source>
        <strain evidence="5 6">SN118</strain>
    </source>
</reference>
<comment type="similarity">
    <text evidence="3">Belongs to the Nudix hydrolase family.</text>
</comment>
<evidence type="ECO:0000259" key="4">
    <source>
        <dbReference type="PROSITE" id="PS51462"/>
    </source>
</evidence>
<accession>A0A4U2Z436</accession>
<dbReference type="PRINTS" id="PR00502">
    <property type="entry name" value="NUDIXFAMILY"/>
</dbReference>
<feature type="domain" description="Nudix hydrolase" evidence="4">
    <location>
        <begin position="6"/>
        <end position="148"/>
    </location>
</feature>
<dbReference type="CDD" id="cd03671">
    <property type="entry name" value="NUDIX_Ap4A_hydrolase_plant_like"/>
    <property type="match status" value="1"/>
</dbReference>
<keyword evidence="6" id="KW-1185">Reference proteome</keyword>
<dbReference type="InterPro" id="IPR015797">
    <property type="entry name" value="NUDIX_hydrolase-like_dom_sf"/>
</dbReference>
<proteinExistence type="inferred from homology"/>
<evidence type="ECO:0000256" key="1">
    <source>
        <dbReference type="ARBA" id="ARBA00001936"/>
    </source>
</evidence>
<keyword evidence="2 3" id="KW-0378">Hydrolase</keyword>
<dbReference type="InterPro" id="IPR000086">
    <property type="entry name" value="NUDIX_hydrolase_dom"/>
</dbReference>
<sequence>MSKKDLYRPNVAMIIVSSSYPHTKEIFLAQRNDLADVWQFPQGGIDEGEEVQEALFRELLEEIGTDMVEVIAEFPEWISYDFPSRIAENMKPFIGQKQKYFLVKLHEDAAINIHTDEPEFSEYKFVTVDEALNLSASFKKNVYESVISYFKKEGLL</sequence>
<dbReference type="GO" id="GO:0034432">
    <property type="term" value="F:bis(5'-adenosyl)-pentaphosphatase activity"/>
    <property type="evidence" value="ECO:0007669"/>
    <property type="project" value="TreeGrafter"/>
</dbReference>
<dbReference type="InterPro" id="IPR022927">
    <property type="entry name" value="RppH"/>
</dbReference>
<dbReference type="PANTHER" id="PTHR11839">
    <property type="entry name" value="UDP/ADP-SUGAR PYROPHOSPHATASE"/>
    <property type="match status" value="1"/>
</dbReference>
<dbReference type="InterPro" id="IPR020476">
    <property type="entry name" value="Nudix_hydrolase"/>
</dbReference>
<dbReference type="GO" id="GO:0019693">
    <property type="term" value="P:ribose phosphate metabolic process"/>
    <property type="evidence" value="ECO:0007669"/>
    <property type="project" value="TreeGrafter"/>
</dbReference>
<dbReference type="NCBIfam" id="NF001938">
    <property type="entry name" value="PRK00714.1-5"/>
    <property type="match status" value="1"/>
</dbReference>
<dbReference type="InterPro" id="IPR020084">
    <property type="entry name" value="NUDIX_hydrolase_CS"/>
</dbReference>
<dbReference type="PROSITE" id="PS51462">
    <property type="entry name" value="NUDIX"/>
    <property type="match status" value="1"/>
</dbReference>
<comment type="caution">
    <text evidence="5">The sequence shown here is derived from an EMBL/GenBank/DDBJ whole genome shotgun (WGS) entry which is preliminary data.</text>
</comment>
<evidence type="ECO:0000313" key="6">
    <source>
        <dbReference type="Proteomes" id="UP000309561"/>
    </source>
</evidence>
<dbReference type="Proteomes" id="UP000309561">
    <property type="component" value="Unassembled WGS sequence"/>
</dbReference>
<dbReference type="RefSeq" id="WP_137014265.1">
    <property type="nucleotide sequence ID" value="NZ_SZPX01000006.1"/>
</dbReference>
<dbReference type="PROSITE" id="PS00893">
    <property type="entry name" value="NUDIX_BOX"/>
    <property type="match status" value="1"/>
</dbReference>
<dbReference type="NCBIfam" id="NF001936">
    <property type="entry name" value="PRK00714.1-3"/>
    <property type="match status" value="1"/>
</dbReference>
<gene>
    <name evidence="5" type="ORF">FCU45_08470</name>
</gene>
<dbReference type="GO" id="GO:0008893">
    <property type="term" value="F:guanosine-3',5'-bis(diphosphate) 3'-diphosphatase activity"/>
    <property type="evidence" value="ECO:0007669"/>
    <property type="project" value="TreeGrafter"/>
</dbReference>
<organism evidence="5 6">
    <name type="scientific">Sulfurimonas crateris</name>
    <dbReference type="NCBI Taxonomy" id="2574727"/>
    <lineage>
        <taxon>Bacteria</taxon>
        <taxon>Pseudomonadati</taxon>
        <taxon>Campylobacterota</taxon>
        <taxon>Epsilonproteobacteria</taxon>
        <taxon>Campylobacterales</taxon>
        <taxon>Sulfurimonadaceae</taxon>
        <taxon>Sulfurimonas</taxon>
    </lineage>
</organism>
<evidence type="ECO:0000313" key="5">
    <source>
        <dbReference type="EMBL" id="TKI68986.1"/>
    </source>
</evidence>
<dbReference type="SUPFAM" id="SSF55811">
    <property type="entry name" value="Nudix"/>
    <property type="match status" value="1"/>
</dbReference>
<dbReference type="GO" id="GO:0006753">
    <property type="term" value="P:nucleoside phosphate metabolic process"/>
    <property type="evidence" value="ECO:0007669"/>
    <property type="project" value="TreeGrafter"/>
</dbReference>
<protein>
    <submittedName>
        <fullName evidence="5">RNA pyrophosphohydrolase</fullName>
        <ecNumber evidence="5">3.6.1.-</ecNumber>
    </submittedName>
</protein>
<evidence type="ECO:0000256" key="3">
    <source>
        <dbReference type="RuleBase" id="RU003476"/>
    </source>
</evidence>
<dbReference type="EC" id="3.6.1.-" evidence="5"/>
<dbReference type="OrthoDB" id="9810648at2"/>
<dbReference type="Gene3D" id="3.90.79.10">
    <property type="entry name" value="Nucleoside Triphosphate Pyrophosphohydrolase"/>
    <property type="match status" value="1"/>
</dbReference>